<gene>
    <name evidence="1" type="ORF">BV898_06000</name>
</gene>
<keyword evidence="2" id="KW-1185">Reference proteome</keyword>
<evidence type="ECO:0000313" key="2">
    <source>
        <dbReference type="Proteomes" id="UP000192578"/>
    </source>
</evidence>
<organism evidence="1 2">
    <name type="scientific">Hypsibius exemplaris</name>
    <name type="common">Freshwater tardigrade</name>
    <dbReference type="NCBI Taxonomy" id="2072580"/>
    <lineage>
        <taxon>Eukaryota</taxon>
        <taxon>Metazoa</taxon>
        <taxon>Ecdysozoa</taxon>
        <taxon>Tardigrada</taxon>
        <taxon>Eutardigrada</taxon>
        <taxon>Parachela</taxon>
        <taxon>Hypsibioidea</taxon>
        <taxon>Hypsibiidae</taxon>
        <taxon>Hypsibius</taxon>
    </lineage>
</organism>
<sequence>MVTEASAFLCFARQTSRIINYFKEFDLSRLNYHDMEGDNLLRVARCVVGCTTGEGQAAFPTPPFQFPDDFSSRERGRKSTLPRTGAVIWACPGDQRGDYMYIADTTVNEDLFKACAAVLLDAFPSKKLPLPRMSNQPYVLSLILLLARNSPRNRNSDDVDGTETAARPSEIQVTASLSRSSLKQNLQL</sequence>
<dbReference type="Proteomes" id="UP000192578">
    <property type="component" value="Unassembled WGS sequence"/>
</dbReference>
<protein>
    <submittedName>
        <fullName evidence="1">Uncharacterized protein</fullName>
    </submittedName>
</protein>
<reference evidence="2" key="1">
    <citation type="submission" date="2017-01" db="EMBL/GenBank/DDBJ databases">
        <title>Comparative genomics of anhydrobiosis in the tardigrade Hypsibius dujardini.</title>
        <authorList>
            <person name="Yoshida Y."/>
            <person name="Koutsovoulos G."/>
            <person name="Laetsch D."/>
            <person name="Stevens L."/>
            <person name="Kumar S."/>
            <person name="Horikawa D."/>
            <person name="Ishino K."/>
            <person name="Komine S."/>
            <person name="Tomita M."/>
            <person name="Blaxter M."/>
            <person name="Arakawa K."/>
        </authorList>
    </citation>
    <scope>NUCLEOTIDE SEQUENCE [LARGE SCALE GENOMIC DNA]</scope>
    <source>
        <strain evidence="2">Z151</strain>
    </source>
</reference>
<proteinExistence type="predicted"/>
<name>A0A1W0WXT7_HYPEX</name>
<dbReference type="EMBL" id="MTYJ01000034">
    <property type="protein sequence ID" value="OQV19996.1"/>
    <property type="molecule type" value="Genomic_DNA"/>
</dbReference>
<comment type="caution">
    <text evidence="1">The sequence shown here is derived from an EMBL/GenBank/DDBJ whole genome shotgun (WGS) entry which is preliminary data.</text>
</comment>
<accession>A0A1W0WXT7</accession>
<evidence type="ECO:0000313" key="1">
    <source>
        <dbReference type="EMBL" id="OQV19996.1"/>
    </source>
</evidence>
<dbReference type="AlphaFoldDB" id="A0A1W0WXT7"/>